<comment type="catalytic activity">
    <reaction evidence="11">
        <text>D-ribose 5-phosphate + ATP = 5-phospho-alpha-D-ribose 1-diphosphate + AMP + H(+)</text>
        <dbReference type="Rhea" id="RHEA:15609"/>
        <dbReference type="ChEBI" id="CHEBI:15378"/>
        <dbReference type="ChEBI" id="CHEBI:30616"/>
        <dbReference type="ChEBI" id="CHEBI:58017"/>
        <dbReference type="ChEBI" id="CHEBI:78346"/>
        <dbReference type="ChEBI" id="CHEBI:456215"/>
        <dbReference type="EC" id="2.7.6.1"/>
    </reaction>
</comment>
<keyword evidence="6" id="KW-0545">Nucleotide biosynthesis</keyword>
<dbReference type="InterPro" id="IPR000836">
    <property type="entry name" value="PRTase_dom"/>
</dbReference>
<evidence type="ECO:0000256" key="9">
    <source>
        <dbReference type="ARBA" id="ARBA00022840"/>
    </source>
</evidence>
<keyword evidence="5" id="KW-0479">Metal-binding</keyword>
<dbReference type="NCBIfam" id="NF002320">
    <property type="entry name" value="PRK01259.1"/>
    <property type="match status" value="1"/>
</dbReference>
<evidence type="ECO:0000313" key="13">
    <source>
        <dbReference type="EMBL" id="CCC94043.1"/>
    </source>
</evidence>
<keyword evidence="3" id="KW-0963">Cytoplasm</keyword>
<dbReference type="PANTHER" id="PTHR10210:SF113">
    <property type="entry name" value="SYNTHETASE, PUTATIVE-RELATED"/>
    <property type="match status" value="1"/>
</dbReference>
<reference evidence="13" key="1">
    <citation type="journal article" date="2012" name="Proc. Natl. Acad. Sci. U.S.A.">
        <title>Antigenic diversity is generated by distinct evolutionary mechanisms in African trypanosome species.</title>
        <authorList>
            <person name="Jackson A.P."/>
            <person name="Berry A."/>
            <person name="Aslett M."/>
            <person name="Allison H.C."/>
            <person name="Burton P."/>
            <person name="Vavrova-Anderson J."/>
            <person name="Brown R."/>
            <person name="Browne H."/>
            <person name="Corton N."/>
            <person name="Hauser H."/>
            <person name="Gamble J."/>
            <person name="Gilderthorp R."/>
            <person name="Marcello L."/>
            <person name="McQuillan J."/>
            <person name="Otto T.D."/>
            <person name="Quail M.A."/>
            <person name="Sanders M.J."/>
            <person name="van Tonder A."/>
            <person name="Ginger M.L."/>
            <person name="Field M.C."/>
            <person name="Barry J.D."/>
            <person name="Hertz-Fowler C."/>
            <person name="Berriman M."/>
        </authorList>
    </citation>
    <scope>NUCLEOTIDE SEQUENCE</scope>
    <source>
        <strain evidence="13">IL3000</strain>
    </source>
</reference>
<accession>G0UXC6</accession>
<evidence type="ECO:0000256" key="4">
    <source>
        <dbReference type="ARBA" id="ARBA00022679"/>
    </source>
</evidence>
<dbReference type="GO" id="GO:0004749">
    <property type="term" value="F:ribose phosphate diphosphokinase activity"/>
    <property type="evidence" value="ECO:0007669"/>
    <property type="project" value="UniProtKB-EC"/>
</dbReference>
<dbReference type="NCBIfam" id="TIGR01251">
    <property type="entry name" value="ribP_PPkin"/>
    <property type="match status" value="1"/>
</dbReference>
<evidence type="ECO:0000256" key="11">
    <source>
        <dbReference type="ARBA" id="ARBA00049535"/>
    </source>
</evidence>
<dbReference type="InterPro" id="IPR029099">
    <property type="entry name" value="Pribosyltran_N"/>
</dbReference>
<comment type="similarity">
    <text evidence="1">Belongs to the ribose-phosphate pyrophosphokinase family.</text>
</comment>
<gene>
    <name evidence="13" type="ORF">TCIL3000_10_8190</name>
</gene>
<dbReference type="GO" id="GO:0005524">
    <property type="term" value="F:ATP binding"/>
    <property type="evidence" value="ECO:0007669"/>
    <property type="project" value="UniProtKB-KW"/>
</dbReference>
<dbReference type="AlphaFoldDB" id="G0UXC6"/>
<evidence type="ECO:0000259" key="12">
    <source>
        <dbReference type="Pfam" id="PF13793"/>
    </source>
</evidence>
<sequence>MEEDAVLSSRKNTSANLSANRNGNLRVVHGRSNPKLAQGICHALGIPITGCHVGDFANGEINLKITESIRGDDMFVVQPTCGNGDINVNQAVMELLLMIHTLRLSSARRVIAVIPHYGYARQDRKQSARVPISASAVARMITELGVNGVVTMDLHCGQIQGFFHGCPVADLSATSEFAAYGKSKAFDIKDLAIVAPDAGAVNRARRMGDRLGARRIVTILKRRVEANKVDSMQLVGEVQGCTCIIVDDMIDTAGTLCKAAEVLKEYGAKAVHAWATHGILTDPACQRINDCSALVEVVVTDSLPQDQSPRKCSKLRIISIAKLLAEAIQRIHCEETLELLGDTSTRAPNDQDLISVNALVEDSDWSAAVQLHMMLQVPGAMP</sequence>
<dbReference type="PANTHER" id="PTHR10210">
    <property type="entry name" value="RIBOSE-PHOSPHATE DIPHOSPHOKINASE FAMILY MEMBER"/>
    <property type="match status" value="1"/>
</dbReference>
<evidence type="ECO:0000256" key="8">
    <source>
        <dbReference type="ARBA" id="ARBA00022777"/>
    </source>
</evidence>
<dbReference type="GO" id="GO:0016301">
    <property type="term" value="F:kinase activity"/>
    <property type="evidence" value="ECO:0007669"/>
    <property type="project" value="UniProtKB-KW"/>
</dbReference>
<evidence type="ECO:0000256" key="7">
    <source>
        <dbReference type="ARBA" id="ARBA00022741"/>
    </source>
</evidence>
<dbReference type="GO" id="GO:0000287">
    <property type="term" value="F:magnesium ion binding"/>
    <property type="evidence" value="ECO:0007669"/>
    <property type="project" value="InterPro"/>
</dbReference>
<evidence type="ECO:0000256" key="1">
    <source>
        <dbReference type="ARBA" id="ARBA00006478"/>
    </source>
</evidence>
<name>G0UXC6_TRYCI</name>
<dbReference type="CDD" id="cd06223">
    <property type="entry name" value="PRTases_typeI"/>
    <property type="match status" value="1"/>
</dbReference>
<dbReference type="Pfam" id="PF14572">
    <property type="entry name" value="Pribosyl_synth"/>
    <property type="match status" value="1"/>
</dbReference>
<keyword evidence="4" id="KW-0808">Transferase</keyword>
<keyword evidence="7" id="KW-0547">Nucleotide-binding</keyword>
<dbReference type="Gene3D" id="3.40.50.2020">
    <property type="match status" value="2"/>
</dbReference>
<dbReference type="GO" id="GO:0006015">
    <property type="term" value="P:5-phosphoribose 1-diphosphate biosynthetic process"/>
    <property type="evidence" value="ECO:0007669"/>
    <property type="project" value="TreeGrafter"/>
</dbReference>
<evidence type="ECO:0000256" key="2">
    <source>
        <dbReference type="ARBA" id="ARBA00013247"/>
    </source>
</evidence>
<protein>
    <recommendedName>
        <fullName evidence="2">ribose-phosphate diphosphokinase</fullName>
        <ecNumber evidence="2">2.7.6.1</ecNumber>
    </recommendedName>
</protein>
<dbReference type="GO" id="GO:0005737">
    <property type="term" value="C:cytoplasm"/>
    <property type="evidence" value="ECO:0007669"/>
    <property type="project" value="TreeGrafter"/>
</dbReference>
<dbReference type="GO" id="GO:0006164">
    <property type="term" value="P:purine nucleotide biosynthetic process"/>
    <property type="evidence" value="ECO:0007669"/>
    <property type="project" value="TreeGrafter"/>
</dbReference>
<keyword evidence="8" id="KW-0418">Kinase</keyword>
<dbReference type="SMART" id="SM01400">
    <property type="entry name" value="Pribosyltran_N"/>
    <property type="match status" value="1"/>
</dbReference>
<evidence type="ECO:0000256" key="5">
    <source>
        <dbReference type="ARBA" id="ARBA00022723"/>
    </source>
</evidence>
<dbReference type="SUPFAM" id="SSF53271">
    <property type="entry name" value="PRTase-like"/>
    <property type="match status" value="1"/>
</dbReference>
<dbReference type="FunFam" id="3.40.50.2020:FF:000007">
    <property type="entry name" value="Ribose-phosphate pyrophosphokinase"/>
    <property type="match status" value="1"/>
</dbReference>
<dbReference type="GO" id="GO:0002189">
    <property type="term" value="C:ribose phosphate diphosphokinase complex"/>
    <property type="evidence" value="ECO:0007669"/>
    <property type="project" value="TreeGrafter"/>
</dbReference>
<dbReference type="InterPro" id="IPR005946">
    <property type="entry name" value="Rib-P_diPkinase"/>
</dbReference>
<dbReference type="Pfam" id="PF13793">
    <property type="entry name" value="Pribosyltran_N"/>
    <property type="match status" value="1"/>
</dbReference>
<dbReference type="FunFam" id="3.40.50.2020:FF:000002">
    <property type="entry name" value="Ribose-phosphate pyrophosphokinase"/>
    <property type="match status" value="1"/>
</dbReference>
<dbReference type="InterPro" id="IPR029057">
    <property type="entry name" value="PRTase-like"/>
</dbReference>
<proteinExistence type="inferred from homology"/>
<evidence type="ECO:0000256" key="10">
    <source>
        <dbReference type="ARBA" id="ARBA00022842"/>
    </source>
</evidence>
<dbReference type="EC" id="2.7.6.1" evidence="2"/>
<feature type="domain" description="Ribose-phosphate pyrophosphokinase N-terminal" evidence="12">
    <location>
        <begin position="26"/>
        <end position="145"/>
    </location>
</feature>
<organism evidence="13">
    <name type="scientific">Trypanosoma congolense (strain IL3000)</name>
    <dbReference type="NCBI Taxonomy" id="1068625"/>
    <lineage>
        <taxon>Eukaryota</taxon>
        <taxon>Discoba</taxon>
        <taxon>Euglenozoa</taxon>
        <taxon>Kinetoplastea</taxon>
        <taxon>Metakinetoplastina</taxon>
        <taxon>Trypanosomatida</taxon>
        <taxon>Trypanosomatidae</taxon>
        <taxon>Trypanosoma</taxon>
        <taxon>Nannomonas</taxon>
    </lineage>
</organism>
<dbReference type="VEuPathDB" id="TriTrypDB:TcIL3000_10_8190"/>
<keyword evidence="10" id="KW-0460">Magnesium</keyword>
<evidence type="ECO:0000256" key="3">
    <source>
        <dbReference type="ARBA" id="ARBA00022490"/>
    </source>
</evidence>
<keyword evidence="9" id="KW-0067">ATP-binding</keyword>
<evidence type="ECO:0000256" key="6">
    <source>
        <dbReference type="ARBA" id="ARBA00022727"/>
    </source>
</evidence>
<dbReference type="EMBL" id="HE575323">
    <property type="protein sequence ID" value="CCC94043.1"/>
    <property type="molecule type" value="Genomic_DNA"/>
</dbReference>